<dbReference type="Gene3D" id="3.10.10.10">
    <property type="entry name" value="HIV Type 1 Reverse Transcriptase, subunit A, domain 1"/>
    <property type="match status" value="1"/>
</dbReference>
<dbReference type="PANTHER" id="PTHR24559:SF444">
    <property type="entry name" value="REVERSE TRANSCRIPTASE DOMAIN-CONTAINING PROTEIN"/>
    <property type="match status" value="1"/>
</dbReference>
<keyword evidence="3" id="KW-0808">Transferase</keyword>
<dbReference type="Proteomes" id="UP001151760">
    <property type="component" value="Unassembled WGS sequence"/>
</dbReference>
<dbReference type="InterPro" id="IPR056924">
    <property type="entry name" value="SH3_Tf2-1"/>
</dbReference>
<dbReference type="InterPro" id="IPR000477">
    <property type="entry name" value="RT_dom"/>
</dbReference>
<dbReference type="CDD" id="cd01647">
    <property type="entry name" value="RT_LTR"/>
    <property type="match status" value="1"/>
</dbReference>
<dbReference type="PANTHER" id="PTHR24559">
    <property type="entry name" value="TRANSPOSON TY3-I GAG-POL POLYPROTEIN"/>
    <property type="match status" value="1"/>
</dbReference>
<evidence type="ECO:0000313" key="3">
    <source>
        <dbReference type="EMBL" id="GJS76477.1"/>
    </source>
</evidence>
<feature type="domain" description="Reverse transcriptase" evidence="2">
    <location>
        <begin position="114"/>
        <end position="293"/>
    </location>
</feature>
<proteinExistence type="predicted"/>
<dbReference type="SUPFAM" id="SSF53098">
    <property type="entry name" value="Ribonuclease H-like"/>
    <property type="match status" value="1"/>
</dbReference>
<gene>
    <name evidence="3" type="ORF">Tco_0726358</name>
</gene>
<dbReference type="InterPro" id="IPR053134">
    <property type="entry name" value="RNA-dir_DNA_polymerase"/>
</dbReference>
<dbReference type="SUPFAM" id="SSF56672">
    <property type="entry name" value="DNA/RNA polymerases"/>
    <property type="match status" value="1"/>
</dbReference>
<name>A0ABQ4YHQ7_9ASTR</name>
<organism evidence="3 4">
    <name type="scientific">Tanacetum coccineum</name>
    <dbReference type="NCBI Taxonomy" id="301880"/>
    <lineage>
        <taxon>Eukaryota</taxon>
        <taxon>Viridiplantae</taxon>
        <taxon>Streptophyta</taxon>
        <taxon>Embryophyta</taxon>
        <taxon>Tracheophyta</taxon>
        <taxon>Spermatophyta</taxon>
        <taxon>Magnoliopsida</taxon>
        <taxon>eudicotyledons</taxon>
        <taxon>Gunneridae</taxon>
        <taxon>Pentapetalae</taxon>
        <taxon>asterids</taxon>
        <taxon>campanulids</taxon>
        <taxon>Asterales</taxon>
        <taxon>Asteraceae</taxon>
        <taxon>Asteroideae</taxon>
        <taxon>Anthemideae</taxon>
        <taxon>Anthemidinae</taxon>
        <taxon>Tanacetum</taxon>
    </lineage>
</organism>
<keyword evidence="4" id="KW-1185">Reference proteome</keyword>
<dbReference type="Pfam" id="PF00078">
    <property type="entry name" value="RVT_1"/>
    <property type="match status" value="1"/>
</dbReference>
<evidence type="ECO:0000256" key="1">
    <source>
        <dbReference type="SAM" id="Coils"/>
    </source>
</evidence>
<reference evidence="3" key="1">
    <citation type="journal article" date="2022" name="Int. J. Mol. Sci.">
        <title>Draft Genome of Tanacetum Coccineum: Genomic Comparison of Closely Related Tanacetum-Family Plants.</title>
        <authorList>
            <person name="Yamashiro T."/>
            <person name="Shiraishi A."/>
            <person name="Nakayama K."/>
            <person name="Satake H."/>
        </authorList>
    </citation>
    <scope>NUCLEOTIDE SEQUENCE</scope>
</reference>
<feature type="coiled-coil region" evidence="1">
    <location>
        <begin position="560"/>
        <end position="587"/>
    </location>
</feature>
<dbReference type="Gene3D" id="3.30.420.10">
    <property type="entry name" value="Ribonuclease H-like superfamily/Ribonuclease H"/>
    <property type="match status" value="1"/>
</dbReference>
<dbReference type="InterPro" id="IPR043128">
    <property type="entry name" value="Rev_trsase/Diguanyl_cyclase"/>
</dbReference>
<dbReference type="InterPro" id="IPR036397">
    <property type="entry name" value="RNaseH_sf"/>
</dbReference>
<evidence type="ECO:0000259" key="2">
    <source>
        <dbReference type="PROSITE" id="PS50878"/>
    </source>
</evidence>
<keyword evidence="3" id="KW-0695">RNA-directed DNA polymerase</keyword>
<dbReference type="Pfam" id="PF24626">
    <property type="entry name" value="SH3_Tf2-1"/>
    <property type="match status" value="1"/>
</dbReference>
<dbReference type="EMBL" id="BQNB010010378">
    <property type="protein sequence ID" value="GJS76477.1"/>
    <property type="molecule type" value="Genomic_DNA"/>
</dbReference>
<dbReference type="Gene3D" id="3.30.70.270">
    <property type="match status" value="1"/>
</dbReference>
<reference evidence="3" key="2">
    <citation type="submission" date="2022-01" db="EMBL/GenBank/DDBJ databases">
        <authorList>
            <person name="Yamashiro T."/>
            <person name="Shiraishi A."/>
            <person name="Satake H."/>
            <person name="Nakayama K."/>
        </authorList>
    </citation>
    <scope>NUCLEOTIDE SEQUENCE</scope>
</reference>
<dbReference type="InterPro" id="IPR012337">
    <property type="entry name" value="RNaseH-like_sf"/>
</dbReference>
<protein>
    <submittedName>
        <fullName evidence="3">Reverse transcriptase domain-containing protein</fullName>
    </submittedName>
</protein>
<comment type="caution">
    <text evidence="3">The sequence shown here is derived from an EMBL/GenBank/DDBJ whole genome shotgun (WGS) entry which is preliminary data.</text>
</comment>
<evidence type="ECO:0000313" key="4">
    <source>
        <dbReference type="Proteomes" id="UP001151760"/>
    </source>
</evidence>
<sequence length="734" mass="85647">MDWLSNHKAEIICHEKVVRIPLPDGKVLRVLGERPEEKARLLMSAKTIGEKQEEIVMVRDFPEVFLDDLSGLPPVWEIEFRIELIPRATPIAKSPFRLAPSELEELFGKLKELQDKGFIRPSSSHWEAPMLFVKKKDGSFRMCIDYRELNKFTVKNRYPLPRIDDLFDQQQGSHFFSKIDLRSGYHQLRVHEDVIPKIVFRTRYGHFDFIVMPFGLTNAPAVFMDLMNRVCRPYLDKFMIVFIDDILIYSKTRGEHVEHLRLVLELLKKEKLYAKFSKCEFWIREVQFLRHVINVYRIHIDPSKIEAVKNWKALKTLTKCKTFDWGEEQELAFQTLKDKLCNAPVLALPDGSEDFMIELFSDYDCEIRYHPGKANVVADTLSKKERVKLKRVRSMNMTLHSSIKDRILTAQKEAVDESAGLQKGLDEMIEQRRADKMYYDLRDRYWWPGMKKDIAEREDFKMDRLARLYLNEIVARHDVPISIISDHDSHFTLRFWQSMQEALGTFLDMSTTYHPQIDGQSNHTIQTLEDMLRACILDFGGSWDVHLWLSFRQLKGPELVQETTEKISQIKDRLKAARDRHKSYADKKRKPLEFSVGDYVLLKVSHWKGVVRFRKKGKLAPRFVGPFEIVEKVGPVAYQLDLPEELNGVHDTFHVSNLKKCLADPTLQVSLDEIRVDAKLNFVEEPMEILERQFKKLKRSRIAIVKPTILGDLTAKGTTSIATSSSSGMTFIRL</sequence>
<keyword evidence="3" id="KW-0548">Nucleotidyltransferase</keyword>
<dbReference type="PROSITE" id="PS50878">
    <property type="entry name" value="RT_POL"/>
    <property type="match status" value="1"/>
</dbReference>
<dbReference type="InterPro" id="IPR043502">
    <property type="entry name" value="DNA/RNA_pol_sf"/>
</dbReference>
<dbReference type="GO" id="GO:0003964">
    <property type="term" value="F:RNA-directed DNA polymerase activity"/>
    <property type="evidence" value="ECO:0007669"/>
    <property type="project" value="UniProtKB-KW"/>
</dbReference>
<accession>A0ABQ4YHQ7</accession>
<keyword evidence="1" id="KW-0175">Coiled coil</keyword>
<dbReference type="Gene3D" id="1.10.340.70">
    <property type="match status" value="1"/>
</dbReference>